<accession>A0A317VQL9</accession>
<dbReference type="InterPro" id="IPR036864">
    <property type="entry name" value="Zn2-C6_fun-type_DNA-bd_sf"/>
</dbReference>
<dbReference type="Proteomes" id="UP000246702">
    <property type="component" value="Unassembled WGS sequence"/>
</dbReference>
<dbReference type="GeneID" id="37119555"/>
<gene>
    <name evidence="8" type="ORF">BO94DRAFT_627325</name>
</gene>
<feature type="domain" description="Zn(2)-C6 fungal-type" evidence="7">
    <location>
        <begin position="20"/>
        <end position="49"/>
    </location>
</feature>
<dbReference type="AlphaFoldDB" id="A0A317VQL9"/>
<dbReference type="EMBL" id="MSFK01000029">
    <property type="protein sequence ID" value="PWY75337.1"/>
    <property type="molecule type" value="Genomic_DNA"/>
</dbReference>
<keyword evidence="2" id="KW-0805">Transcription regulation</keyword>
<dbReference type="Gene3D" id="4.10.240.10">
    <property type="entry name" value="Zn(2)-C6 fungal-type DNA-binding domain"/>
    <property type="match status" value="1"/>
</dbReference>
<keyword evidence="5" id="KW-0539">Nucleus</keyword>
<keyword evidence="4" id="KW-0804">Transcription</keyword>
<dbReference type="OrthoDB" id="424974at2759"/>
<dbReference type="SMART" id="SM00066">
    <property type="entry name" value="GAL4"/>
    <property type="match status" value="1"/>
</dbReference>
<evidence type="ECO:0000256" key="2">
    <source>
        <dbReference type="ARBA" id="ARBA00023015"/>
    </source>
</evidence>
<dbReference type="GO" id="GO:0008270">
    <property type="term" value="F:zinc ion binding"/>
    <property type="evidence" value="ECO:0007669"/>
    <property type="project" value="InterPro"/>
</dbReference>
<dbReference type="InterPro" id="IPR050613">
    <property type="entry name" value="Sec_Metabolite_Reg"/>
</dbReference>
<dbReference type="CDD" id="cd00067">
    <property type="entry name" value="GAL4"/>
    <property type="match status" value="1"/>
</dbReference>
<dbReference type="Pfam" id="PF00172">
    <property type="entry name" value="Zn_clus"/>
    <property type="match status" value="1"/>
</dbReference>
<dbReference type="GO" id="GO:0003677">
    <property type="term" value="F:DNA binding"/>
    <property type="evidence" value="ECO:0007669"/>
    <property type="project" value="UniProtKB-KW"/>
</dbReference>
<evidence type="ECO:0000256" key="4">
    <source>
        <dbReference type="ARBA" id="ARBA00023163"/>
    </source>
</evidence>
<feature type="region of interest" description="Disordered" evidence="6">
    <location>
        <begin position="74"/>
        <end position="108"/>
    </location>
</feature>
<feature type="compositionally biased region" description="Basic and acidic residues" evidence="6">
    <location>
        <begin position="85"/>
        <end position="101"/>
    </location>
</feature>
<evidence type="ECO:0000256" key="6">
    <source>
        <dbReference type="SAM" id="MobiDB-lite"/>
    </source>
</evidence>
<dbReference type="CDD" id="cd12148">
    <property type="entry name" value="fungal_TF_MHR"/>
    <property type="match status" value="1"/>
</dbReference>
<dbReference type="STRING" id="1450535.A0A317VQL9"/>
<keyword evidence="9" id="KW-1185">Reference proteome</keyword>
<organism evidence="8 9">
    <name type="scientific">Aspergillus sclerotioniger CBS 115572</name>
    <dbReference type="NCBI Taxonomy" id="1450535"/>
    <lineage>
        <taxon>Eukaryota</taxon>
        <taxon>Fungi</taxon>
        <taxon>Dikarya</taxon>
        <taxon>Ascomycota</taxon>
        <taxon>Pezizomycotina</taxon>
        <taxon>Eurotiomycetes</taxon>
        <taxon>Eurotiomycetidae</taxon>
        <taxon>Eurotiales</taxon>
        <taxon>Aspergillaceae</taxon>
        <taxon>Aspergillus</taxon>
        <taxon>Aspergillus subgen. Circumdati</taxon>
    </lineage>
</organism>
<reference evidence="8 9" key="1">
    <citation type="submission" date="2016-12" db="EMBL/GenBank/DDBJ databases">
        <title>The genomes of Aspergillus section Nigri reveals drivers in fungal speciation.</title>
        <authorList>
            <consortium name="DOE Joint Genome Institute"/>
            <person name="Vesth T.C."/>
            <person name="Nybo J."/>
            <person name="Theobald S."/>
            <person name="Brandl J."/>
            <person name="Frisvad J.C."/>
            <person name="Nielsen K.F."/>
            <person name="Lyhne E.K."/>
            <person name="Kogle M.E."/>
            <person name="Kuo A."/>
            <person name="Riley R."/>
            <person name="Clum A."/>
            <person name="Nolan M."/>
            <person name="Lipzen A."/>
            <person name="Salamov A."/>
            <person name="Henrissat B."/>
            <person name="Wiebenga A."/>
            <person name="De Vries R.P."/>
            <person name="Grigoriev I.V."/>
            <person name="Mortensen U.H."/>
            <person name="Andersen M.R."/>
            <person name="Baker S.E."/>
        </authorList>
    </citation>
    <scope>NUCLEOTIDE SEQUENCE [LARGE SCALE GENOMIC DNA]</scope>
    <source>
        <strain evidence="8 9">CBS 115572</strain>
    </source>
</reference>
<dbReference type="PROSITE" id="PS50048">
    <property type="entry name" value="ZN2_CY6_FUNGAL_2"/>
    <property type="match status" value="1"/>
</dbReference>
<keyword evidence="3" id="KW-0238">DNA-binding</keyword>
<dbReference type="RefSeq" id="XP_025463964.1">
    <property type="nucleotide sequence ID" value="XM_025617412.1"/>
</dbReference>
<dbReference type="GO" id="GO:0000981">
    <property type="term" value="F:DNA-binding transcription factor activity, RNA polymerase II-specific"/>
    <property type="evidence" value="ECO:0007669"/>
    <property type="project" value="InterPro"/>
</dbReference>
<dbReference type="GO" id="GO:0005634">
    <property type="term" value="C:nucleus"/>
    <property type="evidence" value="ECO:0007669"/>
    <property type="project" value="UniProtKB-SubCell"/>
</dbReference>
<protein>
    <recommendedName>
        <fullName evidence="7">Zn(2)-C6 fungal-type domain-containing protein</fullName>
    </recommendedName>
</protein>
<evidence type="ECO:0000256" key="5">
    <source>
        <dbReference type="ARBA" id="ARBA00023242"/>
    </source>
</evidence>
<proteinExistence type="predicted"/>
<dbReference type="PANTHER" id="PTHR31001:SF57">
    <property type="entry name" value="ZN(II)2CYS6 TRANSCRIPTION FACTOR (EUROFUNG)"/>
    <property type="match status" value="1"/>
</dbReference>
<dbReference type="InterPro" id="IPR001138">
    <property type="entry name" value="Zn2Cys6_DnaBD"/>
</dbReference>
<dbReference type="PANTHER" id="PTHR31001">
    <property type="entry name" value="UNCHARACTERIZED TRANSCRIPTIONAL REGULATORY PROTEIN"/>
    <property type="match status" value="1"/>
</dbReference>
<name>A0A317VQL9_9EURO</name>
<evidence type="ECO:0000313" key="8">
    <source>
        <dbReference type="EMBL" id="PWY75337.1"/>
    </source>
</evidence>
<dbReference type="SUPFAM" id="SSF57701">
    <property type="entry name" value="Zn2/Cys6 DNA-binding domain"/>
    <property type="match status" value="1"/>
</dbReference>
<evidence type="ECO:0000259" key="7">
    <source>
        <dbReference type="PROSITE" id="PS50048"/>
    </source>
</evidence>
<comment type="subcellular location">
    <subcellularLocation>
        <location evidence="1">Nucleus</location>
    </subcellularLocation>
</comment>
<evidence type="ECO:0000256" key="1">
    <source>
        <dbReference type="ARBA" id="ARBA00004123"/>
    </source>
</evidence>
<dbReference type="GO" id="GO:0009893">
    <property type="term" value="P:positive regulation of metabolic process"/>
    <property type="evidence" value="ECO:0007669"/>
    <property type="project" value="UniProtKB-ARBA"/>
</dbReference>
<evidence type="ECO:0000256" key="3">
    <source>
        <dbReference type="ARBA" id="ARBA00023125"/>
    </source>
</evidence>
<evidence type="ECO:0000313" key="9">
    <source>
        <dbReference type="Proteomes" id="UP000246702"/>
    </source>
</evidence>
<sequence>MDHRGEQPPALVRRYDVERSCIRCHERKLRCDKATPCSMCLRAKVPCCYPGPERVKRRSKRLSAKPRPRLQMLERDVAGINGPSEVDRDATDLNKSERQPVEEAEGPRLSNGLLVKEGSSARYINESLLSRVLENECDLQSAIDIPDNPTDSDQTQADDGFDGLFSNPLLGKEASGLHPSRGQAAQLWQVYLNNVDVLLKILHIPATEPVFFAAISNPKQTRADQKALLFAIYYAAVTSLSSSATHVILSEDRHSVLSRYQRGLEVSLHMASFLDSPTIPSLQTMAIYLSIGLHRDGRHFHLSPFDCEIRRRLWWATQGYDTRVAEDHGFSLPDPGPSSDTELPLNIDDHQLYPNMKEPPTPRACWTETTMFLITIEMNRAMRQASQLSNPPTSRKSHLETLLSTLQTRLHTQYLQHCNPHIPIQKCALLLGRICLGRLEVFLHHQDSTTTATTPTDKTLSLAIETITLADELKTSDLLTSYHWLFSTFPQYHLLTYVLWHLCICPQTPCAEQAWTVVTVGMATEAIQRGFSGNE</sequence>
<dbReference type="PROSITE" id="PS00463">
    <property type="entry name" value="ZN2_CY6_FUNGAL_1"/>
    <property type="match status" value="1"/>
</dbReference>
<comment type="caution">
    <text evidence="8">The sequence shown here is derived from an EMBL/GenBank/DDBJ whole genome shotgun (WGS) entry which is preliminary data.</text>
</comment>